<proteinExistence type="predicted"/>
<gene>
    <name evidence="1" type="ORF">HMPREF1991_01732</name>
</gene>
<name>A0A069QH75_HOYLO</name>
<dbReference type="AlphaFoldDB" id="A0A069QH75"/>
<organism evidence="1 2">
    <name type="scientific">Hoylesella loescheii DSM 19665 = JCM 12249 = ATCC 15930</name>
    <dbReference type="NCBI Taxonomy" id="1122985"/>
    <lineage>
        <taxon>Bacteria</taxon>
        <taxon>Pseudomonadati</taxon>
        <taxon>Bacteroidota</taxon>
        <taxon>Bacteroidia</taxon>
        <taxon>Bacteroidales</taxon>
        <taxon>Prevotellaceae</taxon>
        <taxon>Hoylesella</taxon>
    </lineage>
</organism>
<dbReference type="PATRIC" id="fig|1122985.7.peg.1802"/>
<dbReference type="EMBL" id="JNGW01000073">
    <property type="protein sequence ID" value="KDR52198.1"/>
    <property type="molecule type" value="Genomic_DNA"/>
</dbReference>
<keyword evidence="2" id="KW-1185">Reference proteome</keyword>
<evidence type="ECO:0000313" key="1">
    <source>
        <dbReference type="EMBL" id="KDR52198.1"/>
    </source>
</evidence>
<reference evidence="1 2" key="1">
    <citation type="submission" date="2013-08" db="EMBL/GenBank/DDBJ databases">
        <authorList>
            <person name="Weinstock G."/>
            <person name="Sodergren E."/>
            <person name="Wylie T."/>
            <person name="Fulton L."/>
            <person name="Fulton R."/>
            <person name="Fronick C."/>
            <person name="O'Laughlin M."/>
            <person name="Godfrey J."/>
            <person name="Miner T."/>
            <person name="Herter B."/>
            <person name="Appelbaum E."/>
            <person name="Cordes M."/>
            <person name="Lek S."/>
            <person name="Wollam A."/>
            <person name="Pepin K.H."/>
            <person name="Palsikar V.B."/>
            <person name="Mitreva M."/>
            <person name="Wilson R.K."/>
        </authorList>
    </citation>
    <scope>NUCLEOTIDE SEQUENCE [LARGE SCALE GENOMIC DNA]</scope>
    <source>
        <strain evidence="1 2">ATCC 15930</strain>
    </source>
</reference>
<comment type="caution">
    <text evidence="1">The sequence shown here is derived from an EMBL/GenBank/DDBJ whole genome shotgun (WGS) entry which is preliminary data.</text>
</comment>
<dbReference type="Proteomes" id="UP000027442">
    <property type="component" value="Unassembled WGS sequence"/>
</dbReference>
<accession>A0A069QH75</accession>
<dbReference type="HOGENOM" id="CLU_3121186_0_0_10"/>
<evidence type="ECO:0000313" key="2">
    <source>
        <dbReference type="Proteomes" id="UP000027442"/>
    </source>
</evidence>
<protein>
    <submittedName>
        <fullName evidence="1">Uncharacterized protein</fullName>
    </submittedName>
</protein>
<sequence>MKTCRVLSGNKRLEEDDAAMKSHTAYWKMHANGLTVFDILHLAYQCYRTF</sequence>